<sequence length="200" mass="21348">MSISSARLYGIATLALGTLSAAQDLGVPSGWRESSNKYSQAALVGNAVAGINAIMPQLTSYDAQFNGIGYWQGANVWSNLANNDHWAATTAYQSEVVTNLNTAWSLYANYDKWGFNDDALWWGSAAYYAYRAYDDSGMLANAVATWNHVSNYVITAADASAGSMSTKNFTIKGTCNGATMAGGVFWQPANDSTNIDAITT</sequence>
<reference evidence="2 3" key="1">
    <citation type="journal article" date="2016" name="Mol. Biol. Evol.">
        <title>Comparative Genomics of Early-Diverging Mushroom-Forming Fungi Provides Insights into the Origins of Lignocellulose Decay Capabilities.</title>
        <authorList>
            <person name="Nagy L.G."/>
            <person name="Riley R."/>
            <person name="Tritt A."/>
            <person name="Adam C."/>
            <person name="Daum C."/>
            <person name="Floudas D."/>
            <person name="Sun H."/>
            <person name="Yadav J.S."/>
            <person name="Pangilinan J."/>
            <person name="Larsson K.H."/>
            <person name="Matsuura K."/>
            <person name="Barry K."/>
            <person name="Labutti K."/>
            <person name="Kuo R."/>
            <person name="Ohm R.A."/>
            <person name="Bhattacharya S.S."/>
            <person name="Shirouzu T."/>
            <person name="Yoshinaga Y."/>
            <person name="Martin F.M."/>
            <person name="Grigoriev I.V."/>
            <person name="Hibbett D.S."/>
        </authorList>
    </citation>
    <scope>NUCLEOTIDE SEQUENCE [LARGE SCALE GENOMIC DNA]</scope>
    <source>
        <strain evidence="2 3">CBS 109695</strain>
    </source>
</reference>
<keyword evidence="3" id="KW-1185">Reference proteome</keyword>
<dbReference type="OrthoDB" id="9984024at2759"/>
<gene>
    <name evidence="2" type="ORF">FIBSPDRAFT_941930</name>
</gene>
<name>A0A167T6W8_9AGAM</name>
<evidence type="ECO:0000313" key="3">
    <source>
        <dbReference type="Proteomes" id="UP000076532"/>
    </source>
</evidence>
<keyword evidence="1" id="KW-0732">Signal</keyword>
<evidence type="ECO:0008006" key="4">
    <source>
        <dbReference type="Google" id="ProtNLM"/>
    </source>
</evidence>
<dbReference type="Proteomes" id="UP000076532">
    <property type="component" value="Unassembled WGS sequence"/>
</dbReference>
<proteinExistence type="predicted"/>
<dbReference type="STRING" id="436010.A0A167T6W8"/>
<dbReference type="AlphaFoldDB" id="A0A167T6W8"/>
<feature type="signal peptide" evidence="1">
    <location>
        <begin position="1"/>
        <end position="22"/>
    </location>
</feature>
<dbReference type="EMBL" id="KV418414">
    <property type="protein sequence ID" value="KZP02625.1"/>
    <property type="molecule type" value="Genomic_DNA"/>
</dbReference>
<evidence type="ECO:0000313" key="2">
    <source>
        <dbReference type="EMBL" id="KZP02625.1"/>
    </source>
</evidence>
<dbReference type="Gene3D" id="1.50.10.20">
    <property type="match status" value="1"/>
</dbReference>
<protein>
    <recommendedName>
        <fullName evidence="4">Glycoside hydrolase family 76 protein</fullName>
    </recommendedName>
</protein>
<feature type="chain" id="PRO_5007892488" description="Glycoside hydrolase family 76 protein" evidence="1">
    <location>
        <begin position="23"/>
        <end position="200"/>
    </location>
</feature>
<evidence type="ECO:0000256" key="1">
    <source>
        <dbReference type="SAM" id="SignalP"/>
    </source>
</evidence>
<feature type="non-terminal residue" evidence="2">
    <location>
        <position position="200"/>
    </location>
</feature>
<accession>A0A167T6W8</accession>
<organism evidence="2 3">
    <name type="scientific">Athelia psychrophila</name>
    <dbReference type="NCBI Taxonomy" id="1759441"/>
    <lineage>
        <taxon>Eukaryota</taxon>
        <taxon>Fungi</taxon>
        <taxon>Dikarya</taxon>
        <taxon>Basidiomycota</taxon>
        <taxon>Agaricomycotina</taxon>
        <taxon>Agaricomycetes</taxon>
        <taxon>Agaricomycetidae</taxon>
        <taxon>Atheliales</taxon>
        <taxon>Atheliaceae</taxon>
        <taxon>Athelia</taxon>
    </lineage>
</organism>